<evidence type="ECO:0000313" key="2">
    <source>
        <dbReference type="Proteomes" id="UP000019150"/>
    </source>
</evidence>
<dbReference type="KEGG" id="nno:NONO_c42240"/>
<accession>W5TJ72</accession>
<dbReference type="InterPro" id="IPR027417">
    <property type="entry name" value="P-loop_NTPase"/>
</dbReference>
<dbReference type="Gene3D" id="3.40.50.300">
    <property type="entry name" value="P-loop containing nucleotide triphosphate hydrolases"/>
    <property type="match status" value="1"/>
</dbReference>
<reference evidence="1 2" key="1">
    <citation type="journal article" date="2014" name="Appl. Environ. Microbiol.">
        <title>Insights into the Microbial Degradation of Rubber and Gutta-Percha by Analysis of the Complete Genome of Nocardia nova SH22a.</title>
        <authorList>
            <person name="Luo Q."/>
            <person name="Hiessl S."/>
            <person name="Poehlein A."/>
            <person name="Daniel R."/>
            <person name="Steinbuchel A."/>
        </authorList>
    </citation>
    <scope>NUCLEOTIDE SEQUENCE [LARGE SCALE GENOMIC DNA]</scope>
    <source>
        <strain evidence="1">SH22a</strain>
    </source>
</reference>
<organism evidence="1 2">
    <name type="scientific">Nocardia nova SH22a</name>
    <dbReference type="NCBI Taxonomy" id="1415166"/>
    <lineage>
        <taxon>Bacteria</taxon>
        <taxon>Bacillati</taxon>
        <taxon>Actinomycetota</taxon>
        <taxon>Actinomycetes</taxon>
        <taxon>Mycobacteriales</taxon>
        <taxon>Nocardiaceae</taxon>
        <taxon>Nocardia</taxon>
    </lineage>
</organism>
<dbReference type="SUPFAM" id="SSF52540">
    <property type="entry name" value="P-loop containing nucleoside triphosphate hydrolases"/>
    <property type="match status" value="1"/>
</dbReference>
<name>W5TJ72_9NOCA</name>
<dbReference type="STRING" id="1415166.NONO_c42240"/>
<protein>
    <submittedName>
        <fullName evidence="1">Uncharacterized protein</fullName>
    </submittedName>
</protein>
<dbReference type="EMBL" id="CP006850">
    <property type="protein sequence ID" value="AHH19008.1"/>
    <property type="molecule type" value="Genomic_DNA"/>
</dbReference>
<proteinExistence type="predicted"/>
<dbReference type="Proteomes" id="UP000019150">
    <property type="component" value="Chromosome"/>
</dbReference>
<keyword evidence="2" id="KW-1185">Reference proteome</keyword>
<dbReference type="AlphaFoldDB" id="W5TJ72"/>
<evidence type="ECO:0000313" key="1">
    <source>
        <dbReference type="EMBL" id="AHH19008.1"/>
    </source>
</evidence>
<dbReference type="HOGENOM" id="CLU_3382920_0_0_11"/>
<gene>
    <name evidence="1" type="ORF">NONO_c42240</name>
</gene>
<sequence>MRIGVSGPHGTGKTTLVHELCSHFDDLTPIEEP</sequence>